<dbReference type="EMBL" id="FQXP01000003">
    <property type="protein sequence ID" value="SHH33040.1"/>
    <property type="molecule type" value="Genomic_DNA"/>
</dbReference>
<reference evidence="1 2" key="1">
    <citation type="submission" date="2016-11" db="EMBL/GenBank/DDBJ databases">
        <authorList>
            <person name="Jaros S."/>
            <person name="Januszkiewicz K."/>
            <person name="Wedrychowicz H."/>
        </authorList>
    </citation>
    <scope>NUCLEOTIDE SEQUENCE [LARGE SCALE GENOMIC DNA]</scope>
    <source>
        <strain evidence="1 2">DSM 3089</strain>
    </source>
</reference>
<dbReference type="AlphaFoldDB" id="A0A1M5S3M7"/>
<keyword evidence="2" id="KW-1185">Reference proteome</keyword>
<dbReference type="InterPro" id="IPR009057">
    <property type="entry name" value="Homeodomain-like_sf"/>
</dbReference>
<protein>
    <recommendedName>
        <fullName evidence="3">Mor transcription activator family protein</fullName>
    </recommendedName>
</protein>
<accession>A0A1M5S3M7</accession>
<evidence type="ECO:0000313" key="2">
    <source>
        <dbReference type="Proteomes" id="UP000184526"/>
    </source>
</evidence>
<dbReference type="PANTHER" id="PTHR37812">
    <property type="entry name" value="MU-LIKE PROPHAGE FLUMU PROTEIN C"/>
    <property type="match status" value="1"/>
</dbReference>
<dbReference type="InterPro" id="IPR049739">
    <property type="entry name" value="YraL-like"/>
</dbReference>
<sequence>MKYANAEVILPENLVAEVQKYIQGGYLYIPCQSQSRKKGRKSSDYIRYRNEDICNKYKNGYKIKDLAEEFYLSIDSIKKIVYAK</sequence>
<dbReference type="SUPFAM" id="SSF46689">
    <property type="entry name" value="Homeodomain-like"/>
    <property type="match status" value="1"/>
</dbReference>
<dbReference type="RefSeq" id="WP_072828736.1">
    <property type="nucleotide sequence ID" value="NZ_FQXP01000003.1"/>
</dbReference>
<dbReference type="Proteomes" id="UP000184526">
    <property type="component" value="Unassembled WGS sequence"/>
</dbReference>
<dbReference type="PANTHER" id="PTHR37812:SF1">
    <property type="entry name" value="MU-LIKE PROPHAGE FLUMU PROTEIN C"/>
    <property type="match status" value="1"/>
</dbReference>
<dbReference type="OrthoDB" id="9800398at2"/>
<proteinExistence type="predicted"/>
<organism evidence="1 2">
    <name type="scientific">Clostridium collagenovorans DSM 3089</name>
    <dbReference type="NCBI Taxonomy" id="1121306"/>
    <lineage>
        <taxon>Bacteria</taxon>
        <taxon>Bacillati</taxon>
        <taxon>Bacillota</taxon>
        <taxon>Clostridia</taxon>
        <taxon>Eubacteriales</taxon>
        <taxon>Clostridiaceae</taxon>
        <taxon>Clostridium</taxon>
    </lineage>
</organism>
<dbReference type="InterPro" id="IPR052411">
    <property type="entry name" value="c-mor_Regulatory_Protein"/>
</dbReference>
<evidence type="ECO:0000313" key="1">
    <source>
        <dbReference type="EMBL" id="SHH33040.1"/>
    </source>
</evidence>
<gene>
    <name evidence="1" type="ORF">SAMN02745196_00026</name>
</gene>
<dbReference type="NCBIfam" id="NF040785">
    <property type="entry name" value="CD3324_fam"/>
    <property type="match status" value="1"/>
</dbReference>
<evidence type="ECO:0008006" key="3">
    <source>
        <dbReference type="Google" id="ProtNLM"/>
    </source>
</evidence>
<name>A0A1M5S3M7_9CLOT</name>
<dbReference type="STRING" id="1121306.SAMN02745196_00026"/>